<name>A0ABT2FFU3_9GAMM</name>
<gene>
    <name evidence="1" type="ORF">L9G74_01630</name>
</gene>
<dbReference type="Proteomes" id="UP001201549">
    <property type="component" value="Unassembled WGS sequence"/>
</dbReference>
<reference evidence="2" key="1">
    <citation type="submission" date="2023-07" db="EMBL/GenBank/DDBJ databases">
        <title>Shewanella mangrovi sp. nov., an acetaldehyde- degrading bacterium isolated from mangrove sediment.</title>
        <authorList>
            <person name="Liu Y."/>
        </authorList>
    </citation>
    <scope>NUCLEOTIDE SEQUENCE [LARGE SCALE GENOMIC DNA]</scope>
    <source>
        <strain evidence="2">C32</strain>
    </source>
</reference>
<keyword evidence="2" id="KW-1185">Reference proteome</keyword>
<accession>A0ABT2FFU3</accession>
<protein>
    <submittedName>
        <fullName evidence="1">Uncharacterized protein</fullName>
    </submittedName>
</protein>
<organism evidence="1 2">
    <name type="scientific">Shewanella electrica</name>
    <dbReference type="NCBI Taxonomy" id="515560"/>
    <lineage>
        <taxon>Bacteria</taxon>
        <taxon>Pseudomonadati</taxon>
        <taxon>Pseudomonadota</taxon>
        <taxon>Gammaproteobacteria</taxon>
        <taxon>Alteromonadales</taxon>
        <taxon>Shewanellaceae</taxon>
        <taxon>Shewanella</taxon>
    </lineage>
</organism>
<dbReference type="EMBL" id="JAKOGG010000001">
    <property type="protein sequence ID" value="MCS4555129.1"/>
    <property type="molecule type" value="Genomic_DNA"/>
</dbReference>
<dbReference type="RefSeq" id="WP_238894531.1">
    <property type="nucleotide sequence ID" value="NZ_JAKOGG010000001.1"/>
</dbReference>
<evidence type="ECO:0000313" key="1">
    <source>
        <dbReference type="EMBL" id="MCS4555129.1"/>
    </source>
</evidence>
<evidence type="ECO:0000313" key="2">
    <source>
        <dbReference type="Proteomes" id="UP001201549"/>
    </source>
</evidence>
<proteinExistence type="predicted"/>
<comment type="caution">
    <text evidence="1">The sequence shown here is derived from an EMBL/GenBank/DDBJ whole genome shotgun (WGS) entry which is preliminary data.</text>
</comment>
<sequence length="180" mass="19951">MIRFVGAVNDTYDWFILADIANLNRLQQQHQLGSDLLEVLTTTDIGDEVVEQGVMLPLMGIANLPYTILFNLGETSAFTQADVAATHQQSGYVIEVISGQLHLFTVPYLQDWSTHSPSLIELAQQQLRPSVQLANGWYSVTVNAGDIEAEECTSVIEFCLQPMPQQPAFTADVSYQFALE</sequence>